<gene>
    <name evidence="1" type="ORF">SDC9_147272</name>
</gene>
<dbReference type="Pfam" id="PF00132">
    <property type="entry name" value="Hexapep"/>
    <property type="match status" value="1"/>
</dbReference>
<dbReference type="PANTHER" id="PTHR23416">
    <property type="entry name" value="SIALIC ACID SYNTHASE-RELATED"/>
    <property type="match status" value="1"/>
</dbReference>
<protein>
    <submittedName>
        <fullName evidence="1">Putative acetyltransferase</fullName>
        <ecNumber evidence="1">2.3.1.-</ecNumber>
    </submittedName>
</protein>
<dbReference type="InterPro" id="IPR011004">
    <property type="entry name" value="Trimer_LpxA-like_sf"/>
</dbReference>
<accession>A0A645EDJ9</accession>
<dbReference type="SUPFAM" id="SSF51161">
    <property type="entry name" value="Trimeric LpxA-like enzymes"/>
    <property type="match status" value="1"/>
</dbReference>
<dbReference type="EMBL" id="VSSQ01046125">
    <property type="protein sequence ID" value="MPN00078.1"/>
    <property type="molecule type" value="Genomic_DNA"/>
</dbReference>
<dbReference type="CDD" id="cd04647">
    <property type="entry name" value="LbH_MAT_like"/>
    <property type="match status" value="1"/>
</dbReference>
<keyword evidence="1" id="KW-0012">Acyltransferase</keyword>
<dbReference type="GO" id="GO:0016746">
    <property type="term" value="F:acyltransferase activity"/>
    <property type="evidence" value="ECO:0007669"/>
    <property type="project" value="UniProtKB-KW"/>
</dbReference>
<sequence length="108" mass="11713">MRIGRNVLIGPHCSLPAGNHRFDPGTQAFTRRDEGRPIVIGDGSWLASGCTVTNGVRIGKCNLICANAVVTHDTPDYAIMAGTPARRIGRIDPETGDYHWEKRNGVES</sequence>
<dbReference type="EC" id="2.3.1.-" evidence="1"/>
<name>A0A645EDJ9_9ZZZZ</name>
<dbReference type="AlphaFoldDB" id="A0A645EDJ9"/>
<dbReference type="InterPro" id="IPR001451">
    <property type="entry name" value="Hexapep"/>
</dbReference>
<proteinExistence type="predicted"/>
<comment type="caution">
    <text evidence="1">The sequence shown here is derived from an EMBL/GenBank/DDBJ whole genome shotgun (WGS) entry which is preliminary data.</text>
</comment>
<dbReference type="Gene3D" id="2.160.10.10">
    <property type="entry name" value="Hexapeptide repeat proteins"/>
    <property type="match status" value="1"/>
</dbReference>
<organism evidence="1">
    <name type="scientific">bioreactor metagenome</name>
    <dbReference type="NCBI Taxonomy" id="1076179"/>
    <lineage>
        <taxon>unclassified sequences</taxon>
        <taxon>metagenomes</taxon>
        <taxon>ecological metagenomes</taxon>
    </lineage>
</organism>
<keyword evidence="1" id="KW-0808">Transferase</keyword>
<reference evidence="1" key="1">
    <citation type="submission" date="2019-08" db="EMBL/GenBank/DDBJ databases">
        <authorList>
            <person name="Kucharzyk K."/>
            <person name="Murdoch R.W."/>
            <person name="Higgins S."/>
            <person name="Loffler F."/>
        </authorList>
    </citation>
    <scope>NUCLEOTIDE SEQUENCE</scope>
</reference>
<dbReference type="InterPro" id="IPR051159">
    <property type="entry name" value="Hexapeptide_acetyltransf"/>
</dbReference>
<evidence type="ECO:0000313" key="1">
    <source>
        <dbReference type="EMBL" id="MPN00078.1"/>
    </source>
</evidence>